<evidence type="ECO:0000259" key="2">
    <source>
        <dbReference type="Pfam" id="PF13635"/>
    </source>
</evidence>
<keyword evidence="4" id="KW-1185">Reference proteome</keyword>
<reference evidence="4" key="1">
    <citation type="journal article" date="2022" name="Int. J. Syst. Evol. Microbiol.">
        <title>Nanobdella aerobiophila gen. nov., sp. nov., a thermoacidophilic, obligate ectosymbiotic archaeon, and proposal of Nanobdellaceae fam. nov., Nanobdellales ord. nov. and Nanobdellia class. nov.</title>
        <authorList>
            <person name="Kato S."/>
            <person name="Ogasawara A."/>
            <person name="Itoh T."/>
            <person name="Sakai H.D."/>
            <person name="Shimizu M."/>
            <person name="Yuki M."/>
            <person name="Kaneko M."/>
            <person name="Takashina T."/>
            <person name="Ohkuma M."/>
        </authorList>
    </citation>
    <scope>NUCLEOTIDE SEQUENCE [LARGE SCALE GENOMIC DNA]</scope>
    <source>
        <strain evidence="4">MJ1</strain>
    </source>
</reference>
<dbReference type="InterPro" id="IPR041682">
    <property type="entry name" value="AAA_14"/>
</dbReference>
<sequence>MNKNIDPKRILYLSFDEYKDIELYELLDIYTKITNIDWRKEKIYIFLDEIQKLKDWSSKIKFIYDNFTNIKIFLSGSSSLLIEKNAIENLAGRYFIFELPVLNIKEYYELKNNKILENYNLEKRNLELEFNNYLYKPFPEIVNFNIEDSRQYIKEIIISKIIKGDILDIFGNIDINNLEKLLYLFLSKPGMILNLDNLSGDLNMSKKTLEKYIKILEFSKLIKILKNFRPSTLSSSRKLRKVYPYDVSLSLSLFNVDESISFETKIINYLDCQYYWRKNNKEIDCILLKENNIIPIEIKYKNNIKDNDIKNLKYFLNKYNIKNDYVIYLGESTKIDNINLVNYLDLLYYGLEGIFGYHL</sequence>
<name>A0A915SA51_9ARCH</name>
<dbReference type="PANTHER" id="PTHR33295:SF8">
    <property type="entry name" value="AAA+ ATPASE DOMAIN-CONTAINING PROTEIN"/>
    <property type="match status" value="1"/>
</dbReference>
<dbReference type="SUPFAM" id="SSF52540">
    <property type="entry name" value="P-loop containing nucleoside triphosphate hydrolases"/>
    <property type="match status" value="1"/>
</dbReference>
<dbReference type="PANTHER" id="PTHR33295">
    <property type="entry name" value="ATPASE"/>
    <property type="match status" value="1"/>
</dbReference>
<evidence type="ECO:0000313" key="3">
    <source>
        <dbReference type="EMBL" id="BBL45517.1"/>
    </source>
</evidence>
<dbReference type="InterPro" id="IPR027417">
    <property type="entry name" value="P-loop_NTPase"/>
</dbReference>
<proteinExistence type="predicted"/>
<dbReference type="EMBL" id="AP019769">
    <property type="protein sequence ID" value="BBL45517.1"/>
    <property type="molecule type" value="Genomic_DNA"/>
</dbReference>
<feature type="domain" description="DUF4143" evidence="2">
    <location>
        <begin position="165"/>
        <end position="300"/>
    </location>
</feature>
<gene>
    <name evidence="3" type="ORF">MJ1_0353</name>
</gene>
<dbReference type="InterPro" id="IPR025420">
    <property type="entry name" value="DUF4143"/>
</dbReference>
<evidence type="ECO:0000259" key="1">
    <source>
        <dbReference type="Pfam" id="PF13173"/>
    </source>
</evidence>
<dbReference type="Pfam" id="PF13635">
    <property type="entry name" value="DUF4143"/>
    <property type="match status" value="1"/>
</dbReference>
<organism evidence="3 4">
    <name type="scientific">Nanobdella aerobiophila</name>
    <dbReference type="NCBI Taxonomy" id="2586965"/>
    <lineage>
        <taxon>Archaea</taxon>
        <taxon>Nanobdellota</taxon>
        <taxon>Nanobdellia</taxon>
        <taxon>Nanobdellales</taxon>
        <taxon>Nanobdellaceae</taxon>
        <taxon>Nanobdella</taxon>
    </lineage>
</organism>
<feature type="domain" description="AAA" evidence="1">
    <location>
        <begin position="3"/>
        <end position="107"/>
    </location>
</feature>
<dbReference type="AlphaFoldDB" id="A0A915SA51"/>
<protein>
    <submittedName>
        <fullName evidence="3">AAA+ superfamily ATPase</fullName>
    </submittedName>
</protein>
<accession>A0A915SA51</accession>
<dbReference type="KEGG" id="naer:MJ1_0353"/>
<dbReference type="Gene3D" id="3.40.50.300">
    <property type="entry name" value="P-loop containing nucleotide triphosphate hydrolases"/>
    <property type="match status" value="1"/>
</dbReference>
<dbReference type="Pfam" id="PF13173">
    <property type="entry name" value="AAA_14"/>
    <property type="match status" value="1"/>
</dbReference>
<dbReference type="Proteomes" id="UP001055553">
    <property type="component" value="Chromosome"/>
</dbReference>
<evidence type="ECO:0000313" key="4">
    <source>
        <dbReference type="Proteomes" id="UP001055553"/>
    </source>
</evidence>